<accession>A0A9I9E5E1</accession>
<reference evidence="1" key="1">
    <citation type="submission" date="2023-03" db="UniProtKB">
        <authorList>
            <consortium name="EnsemblPlants"/>
        </authorList>
    </citation>
    <scope>IDENTIFICATION</scope>
</reference>
<dbReference type="EnsemblPlants" id="MELO3C029003.2.1">
    <property type="protein sequence ID" value="MELO3C029003.2.1"/>
    <property type="gene ID" value="MELO3C029003.2"/>
</dbReference>
<sequence>MQIIAYLVPSRSFSEGAVSRRRQAEEGREAARLQQRWRWLEKKETLRERCRWRYAGVGCRCVEMWRRCQGEKKFWLGFRAGRV</sequence>
<organism evidence="1">
    <name type="scientific">Cucumis melo</name>
    <name type="common">Muskmelon</name>
    <dbReference type="NCBI Taxonomy" id="3656"/>
    <lineage>
        <taxon>Eukaryota</taxon>
        <taxon>Viridiplantae</taxon>
        <taxon>Streptophyta</taxon>
        <taxon>Embryophyta</taxon>
        <taxon>Tracheophyta</taxon>
        <taxon>Spermatophyta</taxon>
        <taxon>Magnoliopsida</taxon>
        <taxon>eudicotyledons</taxon>
        <taxon>Gunneridae</taxon>
        <taxon>Pentapetalae</taxon>
        <taxon>rosids</taxon>
        <taxon>fabids</taxon>
        <taxon>Cucurbitales</taxon>
        <taxon>Cucurbitaceae</taxon>
        <taxon>Benincaseae</taxon>
        <taxon>Cucumis</taxon>
    </lineage>
</organism>
<proteinExistence type="predicted"/>
<protein>
    <submittedName>
        <fullName evidence="1">Uncharacterized protein</fullName>
    </submittedName>
</protein>
<name>A0A9I9E5E1_CUCME</name>
<dbReference type="Gramene" id="MELO3C029003.2.1">
    <property type="protein sequence ID" value="MELO3C029003.2.1"/>
    <property type="gene ID" value="MELO3C029003.2"/>
</dbReference>
<dbReference type="AlphaFoldDB" id="A0A9I9E5E1"/>
<evidence type="ECO:0000313" key="1">
    <source>
        <dbReference type="EnsemblPlants" id="MELO3C029003.2.1"/>
    </source>
</evidence>